<dbReference type="EMBL" id="BMEQ01000025">
    <property type="protein sequence ID" value="GGG66915.1"/>
    <property type="molecule type" value="Genomic_DNA"/>
</dbReference>
<evidence type="ECO:0000256" key="1">
    <source>
        <dbReference type="ARBA" id="ARBA00001974"/>
    </source>
</evidence>
<dbReference type="GO" id="GO:0050660">
    <property type="term" value="F:flavin adenine dinucleotide binding"/>
    <property type="evidence" value="ECO:0007669"/>
    <property type="project" value="InterPro"/>
</dbReference>
<keyword evidence="3" id="KW-0285">Flavoprotein</keyword>
<evidence type="ECO:0000256" key="3">
    <source>
        <dbReference type="ARBA" id="ARBA00022630"/>
    </source>
</evidence>
<evidence type="ECO:0000256" key="2">
    <source>
        <dbReference type="ARBA" id="ARBA00010139"/>
    </source>
</evidence>
<keyword evidence="6" id="KW-0560">Oxidoreductase</keyword>
<dbReference type="Proteomes" id="UP000638848">
    <property type="component" value="Unassembled WGS sequence"/>
</dbReference>
<evidence type="ECO:0000313" key="9">
    <source>
        <dbReference type="Proteomes" id="UP000638848"/>
    </source>
</evidence>
<dbReference type="SUPFAM" id="SSF51905">
    <property type="entry name" value="FAD/NAD(P)-binding domain"/>
    <property type="match status" value="2"/>
</dbReference>
<proteinExistence type="inferred from homology"/>
<gene>
    <name evidence="8" type="ORF">GCM10011374_33860</name>
</gene>
<dbReference type="InterPro" id="IPR036188">
    <property type="entry name" value="FAD/NAD-bd_sf"/>
</dbReference>
<dbReference type="RefSeq" id="WP_188539364.1">
    <property type="nucleotide sequence ID" value="NZ_BMEQ01000025.1"/>
</dbReference>
<dbReference type="GO" id="GO:0004499">
    <property type="term" value="F:N,N-dimethylaniline monooxygenase activity"/>
    <property type="evidence" value="ECO:0007669"/>
    <property type="project" value="InterPro"/>
</dbReference>
<keyword evidence="4" id="KW-0274">FAD</keyword>
<accession>A0A917LZY6</accession>
<evidence type="ECO:0000256" key="7">
    <source>
        <dbReference type="ARBA" id="ARBA00023033"/>
    </source>
</evidence>
<comment type="similarity">
    <text evidence="2">Belongs to the FAD-binding monooxygenase family.</text>
</comment>
<organism evidence="8 9">
    <name type="scientific">Kocuria dechangensis</name>
    <dbReference type="NCBI Taxonomy" id="1176249"/>
    <lineage>
        <taxon>Bacteria</taxon>
        <taxon>Bacillati</taxon>
        <taxon>Actinomycetota</taxon>
        <taxon>Actinomycetes</taxon>
        <taxon>Micrococcales</taxon>
        <taxon>Micrococcaceae</taxon>
        <taxon>Kocuria</taxon>
    </lineage>
</organism>
<dbReference type="GO" id="GO:0050661">
    <property type="term" value="F:NADP binding"/>
    <property type="evidence" value="ECO:0007669"/>
    <property type="project" value="InterPro"/>
</dbReference>
<sequence>MTAQAQARAEIDVDVVVVGAGFSGLYLLHRLRGQGMSCAVFERGDGVGGTWYWNRYPGARCDVESPYYSYSFSPELEQEWEWTERYPAQPEILRYLNHVADRFDLRRDIELDTEVVSAAYDEARHRWDVIVRSTADGTQRSVRAKYCVMATGCLSAGRVPDFEGLDAFAGEVYHTGSWPHEGVDFTGKRVAVIGTGSSGIQSIPVIAGQAEHLTVFQRTPNFSVPARNQPLDPEEWRRIKADYPRLRELARRTPTGLPFPPSTASALETAPEEQRQVLEEHWTLGGFRLGQCFSDLAVSREANDVVAQYIRERIDEIVEDPAVAELLKPYDHPVGTKRICVDTDYYATFNRDNVTLVDVRSAPIARLTEAGLSTTAADYAFDAIVFATGFDAMTGALLKMQITGTGGTTLAEKWSAGPRTYLGVATAGFPNLFMVTGPGSPSVLSNMVTSIEQHVDWITDHIRYLEERGHSCSEASPEAEDAWVQHVNDAADTTLFPQANSWYLGANVPGKPRVFMPYVGGVGAYRDKCDEVAARQYEGFSVA</sequence>
<evidence type="ECO:0000256" key="5">
    <source>
        <dbReference type="ARBA" id="ARBA00022857"/>
    </source>
</evidence>
<comment type="cofactor">
    <cofactor evidence="1">
        <name>FAD</name>
        <dbReference type="ChEBI" id="CHEBI:57692"/>
    </cofactor>
</comment>
<name>A0A917LZY6_9MICC</name>
<evidence type="ECO:0000256" key="4">
    <source>
        <dbReference type="ARBA" id="ARBA00022827"/>
    </source>
</evidence>
<dbReference type="Gene3D" id="3.50.50.60">
    <property type="entry name" value="FAD/NAD(P)-binding domain"/>
    <property type="match status" value="3"/>
</dbReference>
<dbReference type="PRINTS" id="PR00411">
    <property type="entry name" value="PNDRDTASEI"/>
</dbReference>
<dbReference type="InterPro" id="IPR050775">
    <property type="entry name" value="FAD-binding_Monooxygenases"/>
</dbReference>
<keyword evidence="5" id="KW-0521">NADP</keyword>
<evidence type="ECO:0000256" key="6">
    <source>
        <dbReference type="ARBA" id="ARBA00023002"/>
    </source>
</evidence>
<protein>
    <submittedName>
        <fullName evidence="8">Cyclohexanone monooxygenase</fullName>
    </submittedName>
</protein>
<comment type="caution">
    <text evidence="8">The sequence shown here is derived from an EMBL/GenBank/DDBJ whole genome shotgun (WGS) entry which is preliminary data.</text>
</comment>
<reference evidence="8" key="2">
    <citation type="submission" date="2020-09" db="EMBL/GenBank/DDBJ databases">
        <authorList>
            <person name="Sun Q."/>
            <person name="Zhou Y."/>
        </authorList>
    </citation>
    <scope>NUCLEOTIDE SEQUENCE</scope>
    <source>
        <strain evidence="8">CGMCC 1.12187</strain>
    </source>
</reference>
<dbReference type="PANTHER" id="PTHR43098">
    <property type="entry name" value="L-ORNITHINE N(5)-MONOOXYGENASE-RELATED"/>
    <property type="match status" value="1"/>
</dbReference>
<reference evidence="8" key="1">
    <citation type="journal article" date="2014" name="Int. J. Syst. Evol. Microbiol.">
        <title>Complete genome sequence of Corynebacterium casei LMG S-19264T (=DSM 44701T), isolated from a smear-ripened cheese.</title>
        <authorList>
            <consortium name="US DOE Joint Genome Institute (JGI-PGF)"/>
            <person name="Walter F."/>
            <person name="Albersmeier A."/>
            <person name="Kalinowski J."/>
            <person name="Ruckert C."/>
        </authorList>
    </citation>
    <scope>NUCLEOTIDE SEQUENCE</scope>
    <source>
        <strain evidence="8">CGMCC 1.12187</strain>
    </source>
</reference>
<dbReference type="PANTHER" id="PTHR43098:SF3">
    <property type="entry name" value="L-ORNITHINE N(5)-MONOOXYGENASE-RELATED"/>
    <property type="match status" value="1"/>
</dbReference>
<dbReference type="Pfam" id="PF00743">
    <property type="entry name" value="FMO-like"/>
    <property type="match status" value="1"/>
</dbReference>
<dbReference type="AlphaFoldDB" id="A0A917LZY6"/>
<keyword evidence="9" id="KW-1185">Reference proteome</keyword>
<evidence type="ECO:0000313" key="8">
    <source>
        <dbReference type="EMBL" id="GGG66915.1"/>
    </source>
</evidence>
<dbReference type="InterPro" id="IPR020946">
    <property type="entry name" value="Flavin_mOase-like"/>
</dbReference>
<keyword evidence="7 8" id="KW-0503">Monooxygenase</keyword>